<dbReference type="CDD" id="cd08645">
    <property type="entry name" value="FMT_core_GART"/>
    <property type="match status" value="1"/>
</dbReference>
<dbReference type="GO" id="GO:0005829">
    <property type="term" value="C:cytosol"/>
    <property type="evidence" value="ECO:0007669"/>
    <property type="project" value="TreeGrafter"/>
</dbReference>
<dbReference type="Gene3D" id="3.40.50.170">
    <property type="entry name" value="Formyl transferase, N-terminal domain"/>
    <property type="match status" value="1"/>
</dbReference>
<comment type="caution">
    <text evidence="8">The sequence shown here is derived from an EMBL/GenBank/DDBJ whole genome shotgun (WGS) entry which is preliminary data.</text>
</comment>
<accession>A0A2S5TET4</accession>
<keyword evidence="9" id="KW-1185">Reference proteome</keyword>
<dbReference type="GO" id="GO:0004644">
    <property type="term" value="F:phosphoribosylglycinamide formyltransferase activity"/>
    <property type="evidence" value="ECO:0007669"/>
    <property type="project" value="UniProtKB-UniRule"/>
</dbReference>
<dbReference type="EMBL" id="PSNW01000006">
    <property type="protein sequence ID" value="PPE73501.1"/>
    <property type="molecule type" value="Genomic_DNA"/>
</dbReference>
<evidence type="ECO:0000256" key="3">
    <source>
        <dbReference type="ARBA" id="ARBA00022755"/>
    </source>
</evidence>
<reference evidence="8 9" key="1">
    <citation type="submission" date="2018-02" db="EMBL/GenBank/DDBJ databases">
        <title>Genome sequencing of Solimonas sp. HR-BB.</title>
        <authorList>
            <person name="Lee Y."/>
            <person name="Jeon C.O."/>
        </authorList>
    </citation>
    <scope>NUCLEOTIDE SEQUENCE [LARGE SCALE GENOMIC DNA]</scope>
    <source>
        <strain evidence="8 9">HR-BB</strain>
    </source>
</reference>
<dbReference type="OrthoDB" id="9806170at2"/>
<dbReference type="PANTHER" id="PTHR43369">
    <property type="entry name" value="PHOSPHORIBOSYLGLYCINAMIDE FORMYLTRANSFERASE"/>
    <property type="match status" value="1"/>
</dbReference>
<protein>
    <recommendedName>
        <fullName evidence="6">Phosphoribosylglycinamide formyltransferase</fullName>
        <ecNumber evidence="6">2.1.2.2</ecNumber>
    </recommendedName>
    <alternativeName>
        <fullName evidence="6">5'-phosphoribosylglycinamide transformylase</fullName>
    </alternativeName>
    <alternativeName>
        <fullName evidence="6">GAR transformylase</fullName>
        <shortName evidence="6">GART</shortName>
    </alternativeName>
</protein>
<feature type="domain" description="Formyl transferase N-terminal" evidence="7">
    <location>
        <begin position="2"/>
        <end position="183"/>
    </location>
</feature>
<dbReference type="InterPro" id="IPR001555">
    <property type="entry name" value="GART_AS"/>
</dbReference>
<comment type="similarity">
    <text evidence="4 6">Belongs to the GART family.</text>
</comment>
<comment type="caution">
    <text evidence="6">Lacks conserved residue(s) required for the propagation of feature annotation.</text>
</comment>
<evidence type="ECO:0000256" key="1">
    <source>
        <dbReference type="ARBA" id="ARBA00005054"/>
    </source>
</evidence>
<evidence type="ECO:0000256" key="4">
    <source>
        <dbReference type="ARBA" id="ARBA00038440"/>
    </source>
</evidence>
<dbReference type="UniPathway" id="UPA00074">
    <property type="reaction ID" value="UER00126"/>
</dbReference>
<evidence type="ECO:0000313" key="8">
    <source>
        <dbReference type="EMBL" id="PPE73501.1"/>
    </source>
</evidence>
<proteinExistence type="inferred from homology"/>
<dbReference type="InterPro" id="IPR004607">
    <property type="entry name" value="GART"/>
</dbReference>
<dbReference type="InterPro" id="IPR036477">
    <property type="entry name" value="Formyl_transf_N_sf"/>
</dbReference>
<dbReference type="HAMAP" id="MF_01930">
    <property type="entry name" value="PurN"/>
    <property type="match status" value="1"/>
</dbReference>
<feature type="active site" description="Proton donor" evidence="6">
    <location>
        <position position="109"/>
    </location>
</feature>
<gene>
    <name evidence="6" type="primary">purN</name>
    <name evidence="8" type="ORF">C3942_11890</name>
</gene>
<comment type="function">
    <text evidence="6">Catalyzes the transfer of a formyl group from 10-formyltetrahydrofolate to 5-phospho-ribosyl-glycinamide (GAR), producing 5-phospho-ribosyl-N-formylglycinamide (FGAR) and tetrahydrofolate.</text>
</comment>
<evidence type="ECO:0000256" key="6">
    <source>
        <dbReference type="HAMAP-Rule" id="MF_01930"/>
    </source>
</evidence>
<dbReference type="AlphaFoldDB" id="A0A2S5TET4"/>
<dbReference type="PANTHER" id="PTHR43369:SF2">
    <property type="entry name" value="PHOSPHORIBOSYLGLYCINAMIDE FORMYLTRANSFERASE"/>
    <property type="match status" value="1"/>
</dbReference>
<organism evidence="8 9">
    <name type="scientific">Solimonas fluminis</name>
    <dbReference type="NCBI Taxonomy" id="2086571"/>
    <lineage>
        <taxon>Bacteria</taxon>
        <taxon>Pseudomonadati</taxon>
        <taxon>Pseudomonadota</taxon>
        <taxon>Gammaproteobacteria</taxon>
        <taxon>Nevskiales</taxon>
        <taxon>Nevskiaceae</taxon>
        <taxon>Solimonas</taxon>
    </lineage>
</organism>
<evidence type="ECO:0000256" key="5">
    <source>
        <dbReference type="ARBA" id="ARBA00047664"/>
    </source>
</evidence>
<dbReference type="GO" id="GO:0006189">
    <property type="term" value="P:'de novo' IMP biosynthetic process"/>
    <property type="evidence" value="ECO:0007669"/>
    <property type="project" value="UniProtKB-UniRule"/>
</dbReference>
<evidence type="ECO:0000259" key="7">
    <source>
        <dbReference type="Pfam" id="PF00551"/>
    </source>
</evidence>
<sequence>MKRVVVLISGGGRNLQALLDAGADGRLGAHIVAVVSNRADAYGLERARRAGVPAQVLPHADFPSREAFDAALAELIEGYRPDIVVMAGFMRVVGAAFVRRFLGRMINIHPSLLPRHPGLKTHQKVVEAGDREHGATVHFVTEELDGGPAIIQGQFSVTAQDTPETLAERVMQDVELKIYPQAVAWMARGRIGLRDGRVWSDGRPLAAPRGLDDLETEFR</sequence>
<dbReference type="NCBIfam" id="TIGR00639">
    <property type="entry name" value="PurN"/>
    <property type="match status" value="1"/>
</dbReference>
<keyword evidence="3 6" id="KW-0658">Purine biosynthesis</keyword>
<dbReference type="SUPFAM" id="SSF53328">
    <property type="entry name" value="Formyltransferase"/>
    <property type="match status" value="1"/>
</dbReference>
<dbReference type="PROSITE" id="PS00373">
    <property type="entry name" value="GART"/>
    <property type="match status" value="1"/>
</dbReference>
<comment type="pathway">
    <text evidence="1 6">Purine metabolism; IMP biosynthesis via de novo pathway; N(2)-formyl-N(1)-(5-phospho-D-ribosyl)glycinamide from N(1)-(5-phospho-D-ribosyl)glycinamide (10-formyl THF route): step 1/1.</text>
</comment>
<feature type="binding site" evidence="6">
    <location>
        <position position="65"/>
    </location>
    <ligand>
        <name>(6R)-10-formyltetrahydrofolate</name>
        <dbReference type="ChEBI" id="CHEBI:195366"/>
    </ligand>
</feature>
<dbReference type="InterPro" id="IPR002376">
    <property type="entry name" value="Formyl_transf_N"/>
</dbReference>
<keyword evidence="2 6" id="KW-0808">Transferase</keyword>
<dbReference type="Pfam" id="PF00551">
    <property type="entry name" value="Formyl_trans_N"/>
    <property type="match status" value="1"/>
</dbReference>
<name>A0A2S5TET4_9GAMM</name>
<dbReference type="RefSeq" id="WP_104230563.1">
    <property type="nucleotide sequence ID" value="NZ_PSNW01000006.1"/>
</dbReference>
<evidence type="ECO:0000313" key="9">
    <source>
        <dbReference type="Proteomes" id="UP000238220"/>
    </source>
</evidence>
<feature type="binding site" evidence="6">
    <location>
        <position position="107"/>
    </location>
    <ligand>
        <name>(6R)-10-formyltetrahydrofolate</name>
        <dbReference type="ChEBI" id="CHEBI:195366"/>
    </ligand>
</feature>
<dbReference type="EC" id="2.1.2.2" evidence="6"/>
<feature type="site" description="Raises pKa of active site His" evidence="6">
    <location>
        <position position="145"/>
    </location>
</feature>
<dbReference type="Proteomes" id="UP000238220">
    <property type="component" value="Unassembled WGS sequence"/>
</dbReference>
<comment type="catalytic activity">
    <reaction evidence="5 6">
        <text>N(1)-(5-phospho-beta-D-ribosyl)glycinamide + (6R)-10-formyltetrahydrofolate = N(2)-formyl-N(1)-(5-phospho-beta-D-ribosyl)glycinamide + (6S)-5,6,7,8-tetrahydrofolate + H(+)</text>
        <dbReference type="Rhea" id="RHEA:15053"/>
        <dbReference type="ChEBI" id="CHEBI:15378"/>
        <dbReference type="ChEBI" id="CHEBI:57453"/>
        <dbReference type="ChEBI" id="CHEBI:143788"/>
        <dbReference type="ChEBI" id="CHEBI:147286"/>
        <dbReference type="ChEBI" id="CHEBI:195366"/>
        <dbReference type="EC" id="2.1.2.2"/>
    </reaction>
</comment>
<evidence type="ECO:0000256" key="2">
    <source>
        <dbReference type="ARBA" id="ARBA00022679"/>
    </source>
</evidence>